<comment type="function">
    <text evidence="14">Catalyzes the degradation of hydrogen peroxide (H(2)O(2)) generated by peroxisomal oxidases to water and oxygen, thereby protecting cells from the toxic effects of hydrogen peroxide.</text>
</comment>
<evidence type="ECO:0000256" key="11">
    <source>
        <dbReference type="PIRSR" id="PIRSR038927-1"/>
    </source>
</evidence>
<protein>
    <recommendedName>
        <fullName evidence="3 10">Catalase</fullName>
        <ecNumber evidence="3 10">1.11.1.6</ecNumber>
    </recommendedName>
</protein>
<dbReference type="EMBL" id="MLKD01000023">
    <property type="protein sequence ID" value="OQE16704.1"/>
    <property type="molecule type" value="Genomic_DNA"/>
</dbReference>
<dbReference type="InterPro" id="IPR024708">
    <property type="entry name" value="Catalase_AS"/>
</dbReference>
<evidence type="ECO:0000313" key="16">
    <source>
        <dbReference type="EMBL" id="OQE16704.1"/>
    </source>
</evidence>
<comment type="function">
    <text evidence="10">Occurs in almost all aerobically respiring organisms and serves to protect cells from the toxic effects of hydrogen peroxide.</text>
</comment>
<keyword evidence="7 10" id="KW-0560">Oxidoreductase</keyword>
<dbReference type="GO" id="GO:0042744">
    <property type="term" value="P:hydrogen peroxide catabolic process"/>
    <property type="evidence" value="ECO:0007669"/>
    <property type="project" value="UniProtKB-UniRule"/>
</dbReference>
<dbReference type="InterPro" id="IPR024712">
    <property type="entry name" value="Catalase_clade2"/>
</dbReference>
<name>A0A1V6SSP0_9EURO</name>
<keyword evidence="6 10" id="KW-0479">Metal-binding</keyword>
<dbReference type="SUPFAM" id="SSF56634">
    <property type="entry name" value="Heme-dependent catalase-like"/>
    <property type="match status" value="1"/>
</dbReference>
<evidence type="ECO:0000256" key="10">
    <source>
        <dbReference type="PIRNR" id="PIRNR038927"/>
    </source>
</evidence>
<dbReference type="STRING" id="303698.A0A1V6SSP0"/>
<dbReference type="GO" id="GO:0070301">
    <property type="term" value="P:cellular response to hydrogen peroxide"/>
    <property type="evidence" value="ECO:0007669"/>
    <property type="project" value="UniProtKB-ARBA"/>
</dbReference>
<evidence type="ECO:0000256" key="7">
    <source>
        <dbReference type="ARBA" id="ARBA00023002"/>
    </source>
</evidence>
<comment type="caution">
    <text evidence="16">The sequence shown here is derived from an EMBL/GenBank/DDBJ whole genome shotgun (WGS) entry which is preliminary data.</text>
</comment>
<dbReference type="InterPro" id="IPR020835">
    <property type="entry name" value="Catalase_sf"/>
</dbReference>
<dbReference type="Pfam" id="PF00199">
    <property type="entry name" value="Catalase"/>
    <property type="match status" value="1"/>
</dbReference>
<dbReference type="InterPro" id="IPR018028">
    <property type="entry name" value="Catalase"/>
</dbReference>
<feature type="domain" description="Catalase core" evidence="15">
    <location>
        <begin position="41"/>
        <end position="432"/>
    </location>
</feature>
<keyword evidence="5 10" id="KW-0349">Heme</keyword>
<gene>
    <name evidence="16" type="ORF">PENSTE_c023G01932</name>
</gene>
<dbReference type="GO" id="GO:0005829">
    <property type="term" value="C:cytosol"/>
    <property type="evidence" value="ECO:0007669"/>
    <property type="project" value="TreeGrafter"/>
</dbReference>
<evidence type="ECO:0000256" key="9">
    <source>
        <dbReference type="ARBA" id="ARBA00023324"/>
    </source>
</evidence>
<dbReference type="OrthoDB" id="6880011at2759"/>
<keyword evidence="8 10" id="KW-0408">Iron</keyword>
<evidence type="ECO:0000256" key="13">
    <source>
        <dbReference type="RuleBase" id="RU000498"/>
    </source>
</evidence>
<dbReference type="PANTHER" id="PTHR42821:SF1">
    <property type="entry name" value="CATALASE-B"/>
    <property type="match status" value="1"/>
</dbReference>
<evidence type="ECO:0000256" key="6">
    <source>
        <dbReference type="ARBA" id="ARBA00022723"/>
    </source>
</evidence>
<dbReference type="InterPro" id="IPR002226">
    <property type="entry name" value="Catalase_haem_BS"/>
</dbReference>
<organism evidence="16 17">
    <name type="scientific">Penicillium steckii</name>
    <dbReference type="NCBI Taxonomy" id="303698"/>
    <lineage>
        <taxon>Eukaryota</taxon>
        <taxon>Fungi</taxon>
        <taxon>Dikarya</taxon>
        <taxon>Ascomycota</taxon>
        <taxon>Pezizomycotina</taxon>
        <taxon>Eurotiomycetes</taxon>
        <taxon>Eurotiomycetidae</taxon>
        <taxon>Eurotiales</taxon>
        <taxon>Aspergillaceae</taxon>
        <taxon>Penicillium</taxon>
    </lineage>
</organism>
<dbReference type="InterPro" id="IPR011614">
    <property type="entry name" value="Catalase_core"/>
</dbReference>
<evidence type="ECO:0000256" key="8">
    <source>
        <dbReference type="ARBA" id="ARBA00023004"/>
    </source>
</evidence>
<evidence type="ECO:0000256" key="12">
    <source>
        <dbReference type="PIRSR" id="PIRSR038927-2"/>
    </source>
</evidence>
<feature type="active site" evidence="11">
    <location>
        <position position="164"/>
    </location>
</feature>
<dbReference type="CDD" id="cd03132">
    <property type="entry name" value="GATase1_catalase"/>
    <property type="match status" value="1"/>
</dbReference>
<dbReference type="PIRSF" id="PIRSF038927">
    <property type="entry name" value="Catalase_clade2"/>
    <property type="match status" value="1"/>
</dbReference>
<evidence type="ECO:0000259" key="15">
    <source>
        <dbReference type="SMART" id="SM01060"/>
    </source>
</evidence>
<dbReference type="InterPro" id="IPR010582">
    <property type="entry name" value="Catalase_immune_responsive"/>
</dbReference>
<keyword evidence="4 10" id="KW-0575">Peroxidase</keyword>
<evidence type="ECO:0000313" key="17">
    <source>
        <dbReference type="Proteomes" id="UP000191285"/>
    </source>
</evidence>
<evidence type="ECO:0000256" key="14">
    <source>
        <dbReference type="RuleBase" id="RU004142"/>
    </source>
</evidence>
<dbReference type="SUPFAM" id="SSF52317">
    <property type="entry name" value="Class I glutamine amidotransferase-like"/>
    <property type="match status" value="1"/>
</dbReference>
<feature type="binding site" description="axial binding residue" evidence="12">
    <location>
        <position position="378"/>
    </location>
    <ligand>
        <name>heme</name>
        <dbReference type="ChEBI" id="CHEBI:30413"/>
    </ligand>
    <ligandPart>
        <name>Fe</name>
        <dbReference type="ChEBI" id="CHEBI:18248"/>
    </ligandPart>
</feature>
<evidence type="ECO:0000256" key="4">
    <source>
        <dbReference type="ARBA" id="ARBA00022559"/>
    </source>
</evidence>
<dbReference type="InterPro" id="IPR043156">
    <property type="entry name" value="Catalase_clade2_helical"/>
</dbReference>
<dbReference type="AlphaFoldDB" id="A0A1V6SSP0"/>
<dbReference type="SMART" id="SM01060">
    <property type="entry name" value="Catalase"/>
    <property type="match status" value="1"/>
</dbReference>
<evidence type="ECO:0000256" key="1">
    <source>
        <dbReference type="ARBA" id="ARBA00001971"/>
    </source>
</evidence>
<feature type="active site" evidence="11">
    <location>
        <position position="91"/>
    </location>
</feature>
<dbReference type="Gene3D" id="3.40.50.880">
    <property type="match status" value="1"/>
</dbReference>
<keyword evidence="17" id="KW-1185">Reference proteome</keyword>
<evidence type="ECO:0000256" key="2">
    <source>
        <dbReference type="ARBA" id="ARBA00005329"/>
    </source>
</evidence>
<dbReference type="InterPro" id="IPR041399">
    <property type="entry name" value="Catalase_large_C"/>
</dbReference>
<dbReference type="PROSITE" id="PS51402">
    <property type="entry name" value="CATALASE_3"/>
    <property type="match status" value="1"/>
</dbReference>
<dbReference type="PANTHER" id="PTHR42821">
    <property type="entry name" value="CATALASE"/>
    <property type="match status" value="1"/>
</dbReference>
<dbReference type="GO" id="GO:0004096">
    <property type="term" value="F:catalase activity"/>
    <property type="evidence" value="ECO:0007669"/>
    <property type="project" value="UniProtKB-UniRule"/>
</dbReference>
<dbReference type="EC" id="1.11.1.6" evidence="3 10"/>
<dbReference type="GO" id="GO:0046872">
    <property type="term" value="F:metal ion binding"/>
    <property type="evidence" value="ECO:0007669"/>
    <property type="project" value="UniProtKB-KW"/>
</dbReference>
<sequence>MATMAAAEAAAEAKANSMSSEGKVADMKKDTVEVNGKSHMTTDYGIKISDPDHWLRVANEKETGPSLLEDQIAREKIMRFDHERIPERVVHARGTGAFGTFKLFESAEDVTTAGVLTDTSRETPLFLRFSTVQGSKGSADTVRDVRGFAVKMYTAEGNWDIVGNNIPVFFIQDSIKFPDVIHSVKPEPHNEVPQGQSAHNNFWDFMYMHSEATHMNYWQMSDRAIPRSYRMMQGFGVNTYSLVNKAGKRHFVKFHFTPELGVHSLVWDEALKICGQDPDFHRKDLMSAIDAGQFPRWKFGLQLIPEEKLDDFEFDPLDATKVWPEELVPIRYIGQLELNRNVDEFFPQTEQAAFCTSHIVPGIDFSNDPLLQGRNFSYFDTQISRLGPNWEELPVNRPVCPYMNLVNRDGSNKHRITKGTVNYWPNRFEANPPAKPEEGGFTSYPEKVQGIKQRALSAKFKEHFNQAQVFYNSLSEIEKMHLTKAFSFELDHCDDPVVYKRMSERIASISLDLAKAVATNVGGETPTKQLKPNKGTKAKGLSQLEYMPEKPTIATRRIALLIADGFDYNSYLAMKTNLEAQNAFVFTIGSQRQGVIADQGQKVVPDNFFNGMRSTLFDATFVPGGSHIEKLSKNGVAKFWITESFAHLKAIAGVNEAVSFIARQVGLDDVQTAKSGQSLTDSYGVVTGYGDASHLNVSSVGPESKGLAERFIWHVSRHRNWDRELDGLADQVAA</sequence>
<accession>A0A1V6SSP0</accession>
<dbReference type="Pfam" id="PF06628">
    <property type="entry name" value="Catalase-rel"/>
    <property type="match status" value="1"/>
</dbReference>
<comment type="similarity">
    <text evidence="2 10 13">Belongs to the catalase family.</text>
</comment>
<comment type="cofactor">
    <cofactor evidence="1 10 12">
        <name>heme</name>
        <dbReference type="ChEBI" id="CHEBI:30413"/>
    </cofactor>
</comment>
<dbReference type="GO" id="GO:0020037">
    <property type="term" value="F:heme binding"/>
    <property type="evidence" value="ECO:0007669"/>
    <property type="project" value="UniProtKB-UniRule"/>
</dbReference>
<dbReference type="Proteomes" id="UP000191285">
    <property type="component" value="Unassembled WGS sequence"/>
</dbReference>
<comment type="catalytic activity">
    <reaction evidence="10 13">
        <text>2 H2O2 = O2 + 2 H2O</text>
        <dbReference type="Rhea" id="RHEA:20309"/>
        <dbReference type="ChEBI" id="CHEBI:15377"/>
        <dbReference type="ChEBI" id="CHEBI:15379"/>
        <dbReference type="ChEBI" id="CHEBI:16240"/>
        <dbReference type="EC" id="1.11.1.6"/>
    </reaction>
</comment>
<dbReference type="PROSITE" id="PS00438">
    <property type="entry name" value="CATALASE_2"/>
    <property type="match status" value="1"/>
</dbReference>
<dbReference type="InterPro" id="IPR029062">
    <property type="entry name" value="Class_I_gatase-like"/>
</dbReference>
<proteinExistence type="inferred from homology"/>
<dbReference type="Gene3D" id="1.20.1370.20">
    <property type="match status" value="1"/>
</dbReference>
<dbReference type="PRINTS" id="PR00067">
    <property type="entry name" value="CATALASE"/>
</dbReference>
<evidence type="ECO:0000256" key="5">
    <source>
        <dbReference type="ARBA" id="ARBA00022617"/>
    </source>
</evidence>
<reference evidence="17" key="1">
    <citation type="journal article" date="2017" name="Nat. Microbiol.">
        <title>Global analysis of biosynthetic gene clusters reveals vast potential of secondary metabolite production in Penicillium species.</title>
        <authorList>
            <person name="Nielsen J.C."/>
            <person name="Grijseels S."/>
            <person name="Prigent S."/>
            <person name="Ji B."/>
            <person name="Dainat J."/>
            <person name="Nielsen K.F."/>
            <person name="Frisvad J.C."/>
            <person name="Workman M."/>
            <person name="Nielsen J."/>
        </authorList>
    </citation>
    <scope>NUCLEOTIDE SEQUENCE [LARGE SCALE GENOMIC DNA]</scope>
    <source>
        <strain evidence="17">IBT 24891</strain>
    </source>
</reference>
<dbReference type="PROSITE" id="PS00437">
    <property type="entry name" value="CATALASE_1"/>
    <property type="match status" value="1"/>
</dbReference>
<keyword evidence="9 10" id="KW-0376">Hydrogen peroxide</keyword>
<dbReference type="FunFam" id="2.40.180.10:FF:000003">
    <property type="entry name" value="Catalase"/>
    <property type="match status" value="1"/>
</dbReference>
<evidence type="ECO:0000256" key="3">
    <source>
        <dbReference type="ARBA" id="ARBA00012314"/>
    </source>
</evidence>
<dbReference type="Gene3D" id="2.40.180.10">
    <property type="entry name" value="Catalase core domain"/>
    <property type="match status" value="1"/>
</dbReference>